<name>A0AAW9Q089_9CYAN</name>
<protein>
    <submittedName>
        <fullName evidence="1">YbjN domain-containing protein</fullName>
    </submittedName>
</protein>
<dbReference type="CDD" id="cd17033">
    <property type="entry name" value="DR1245-like"/>
    <property type="match status" value="1"/>
</dbReference>
<dbReference type="Proteomes" id="UP001333818">
    <property type="component" value="Unassembled WGS sequence"/>
</dbReference>
<dbReference type="EMBL" id="JAZBJZ010000083">
    <property type="protein sequence ID" value="MEE3718571.1"/>
    <property type="molecule type" value="Genomic_DNA"/>
</dbReference>
<keyword evidence="2" id="KW-1185">Reference proteome</keyword>
<dbReference type="RefSeq" id="WP_330485004.1">
    <property type="nucleotide sequence ID" value="NZ_JAZBJZ010000083.1"/>
</dbReference>
<organism evidence="1 2">
    <name type="scientific">Tumidithrix elongata BACA0141</name>
    <dbReference type="NCBI Taxonomy" id="2716417"/>
    <lineage>
        <taxon>Bacteria</taxon>
        <taxon>Bacillati</taxon>
        <taxon>Cyanobacteriota</taxon>
        <taxon>Cyanophyceae</taxon>
        <taxon>Pseudanabaenales</taxon>
        <taxon>Pseudanabaenaceae</taxon>
        <taxon>Tumidithrix</taxon>
        <taxon>Tumidithrix elongata</taxon>
    </lineage>
</organism>
<reference evidence="1" key="1">
    <citation type="submission" date="2024-01" db="EMBL/GenBank/DDBJ databases">
        <title>Bank of Algae and Cyanobacteria of the Azores (BACA) strain genomes.</title>
        <authorList>
            <person name="Luz R."/>
            <person name="Cordeiro R."/>
            <person name="Fonseca A."/>
            <person name="Goncalves V."/>
        </authorList>
    </citation>
    <scope>NUCLEOTIDE SEQUENCE</scope>
    <source>
        <strain evidence="1">BACA0141</strain>
    </source>
</reference>
<proteinExistence type="predicted"/>
<dbReference type="Pfam" id="PF10722">
    <property type="entry name" value="YbjN"/>
    <property type="match status" value="1"/>
</dbReference>
<comment type="caution">
    <text evidence="1">The sequence shown here is derived from an EMBL/GenBank/DDBJ whole genome shotgun (WGS) entry which is preliminary data.</text>
</comment>
<sequence length="414" mass="47768">MSDFETLDIHIIKSNLTFLDPQKVPLNLQILELTLTRQEDEVLECRLTLQVSPEIYQRIDVDSLFNLNPEFRIPFPQKTLALDRNIVLQVSLQPDLFPELAANVAYVDELGGFLEHLSQNEPSNPFLFTENWLGLSVTQGVEPDIYGYRSIWAYIKPSDMSEEALKNGQMTEVMNQFIEEQVKTNFANLSFGGNSEIQSEVLDFMKQLVGKGSIYQTDQSFKKSNKQKKSQSSRFDFQSEITGLIKQLIDTGLPQEEEVDSPSSQLFEILVEFFQQDNWDFAQTEGETVLRTMFQGENGQWSCYAWVLEERKRMAFYSICPVNVPEERKQYLAELITRCNYCLLMGNFEMDFLDGEIRFKTSIDVNGDRLTFALLRQLIYTNVLTMDRYLPAIMAVIYGDVSPQQAIAEIEQRI</sequence>
<dbReference type="AlphaFoldDB" id="A0AAW9Q089"/>
<evidence type="ECO:0000313" key="1">
    <source>
        <dbReference type="EMBL" id="MEE3718571.1"/>
    </source>
</evidence>
<gene>
    <name evidence="1" type="ORF">V2H45_17665</name>
</gene>
<evidence type="ECO:0000313" key="2">
    <source>
        <dbReference type="Proteomes" id="UP001333818"/>
    </source>
</evidence>
<dbReference type="InterPro" id="IPR019660">
    <property type="entry name" value="Put_sensory_transdc_reg_YbjN"/>
</dbReference>
<accession>A0AAW9Q089</accession>